<evidence type="ECO:0000313" key="2">
    <source>
        <dbReference type="EMBL" id="RRT52591.1"/>
    </source>
</evidence>
<dbReference type="EMBL" id="AMZH03011594">
    <property type="protein sequence ID" value="RRT52591.1"/>
    <property type="molecule type" value="Genomic_DNA"/>
</dbReference>
<comment type="caution">
    <text evidence="2">The sequence shown here is derived from an EMBL/GenBank/DDBJ whole genome shotgun (WGS) entry which is preliminary data.</text>
</comment>
<dbReference type="AlphaFoldDB" id="A0A426YLJ5"/>
<name>A0A426YLJ5_ENSVE</name>
<feature type="region of interest" description="Disordered" evidence="1">
    <location>
        <begin position="81"/>
        <end position="109"/>
    </location>
</feature>
<gene>
    <name evidence="2" type="ORF">B296_00045254</name>
</gene>
<proteinExistence type="predicted"/>
<feature type="compositionally biased region" description="Basic and acidic residues" evidence="1">
    <location>
        <begin position="90"/>
        <end position="100"/>
    </location>
</feature>
<sequence>MIVISFVQLQEERVNQDIRRMRTTLQLVIYKYPPSFTSSRPLQPKKLTREELHDRLAKGLCWHCDEPWSRDHRCKKGRPVLIEPIDDSEHEEKDHEHKEENMEEDPQPTDSVMHALAGYANTQTMKIGGFLKQ</sequence>
<dbReference type="Proteomes" id="UP000287651">
    <property type="component" value="Unassembled WGS sequence"/>
</dbReference>
<organism evidence="2 3">
    <name type="scientific">Ensete ventricosum</name>
    <name type="common">Abyssinian banana</name>
    <name type="synonym">Musa ensete</name>
    <dbReference type="NCBI Taxonomy" id="4639"/>
    <lineage>
        <taxon>Eukaryota</taxon>
        <taxon>Viridiplantae</taxon>
        <taxon>Streptophyta</taxon>
        <taxon>Embryophyta</taxon>
        <taxon>Tracheophyta</taxon>
        <taxon>Spermatophyta</taxon>
        <taxon>Magnoliopsida</taxon>
        <taxon>Liliopsida</taxon>
        <taxon>Zingiberales</taxon>
        <taxon>Musaceae</taxon>
        <taxon>Ensete</taxon>
    </lineage>
</organism>
<evidence type="ECO:0000313" key="3">
    <source>
        <dbReference type="Proteomes" id="UP000287651"/>
    </source>
</evidence>
<evidence type="ECO:0000256" key="1">
    <source>
        <dbReference type="SAM" id="MobiDB-lite"/>
    </source>
</evidence>
<reference evidence="2 3" key="1">
    <citation type="journal article" date="2014" name="Agronomy (Basel)">
        <title>A Draft Genome Sequence for Ensete ventricosum, the Drought-Tolerant Tree Against Hunger.</title>
        <authorList>
            <person name="Harrison J."/>
            <person name="Moore K.A."/>
            <person name="Paszkiewicz K."/>
            <person name="Jones T."/>
            <person name="Grant M."/>
            <person name="Ambacheew D."/>
            <person name="Muzemil S."/>
            <person name="Studholme D.J."/>
        </authorList>
    </citation>
    <scope>NUCLEOTIDE SEQUENCE [LARGE SCALE GENOMIC DNA]</scope>
</reference>
<accession>A0A426YLJ5</accession>
<protein>
    <submittedName>
        <fullName evidence="2">Uncharacterized protein</fullName>
    </submittedName>
</protein>